<sequence>MLPIWVQYLQSLLTPTIALAVGIIAYRQWKTAHSKLVLDLFEKRLDVYRHVRSAVSVVNTTGKTSREAELALLEAINAAEFLFGDDVRSYLEGMWHRFIKMNAANAMIEGGDTPEVRRSNIEAQSRLLNEITQFYYEGSDVFAPYMRMEHRLRPPLKTRRQRPAS</sequence>
<gene>
    <name evidence="2" type="ORF">RFM42_03800</name>
</gene>
<dbReference type="EMBL" id="JAVIIQ010000001">
    <property type="protein sequence ID" value="MDX8530086.1"/>
    <property type="molecule type" value="Genomic_DNA"/>
</dbReference>
<evidence type="ECO:0000313" key="2">
    <source>
        <dbReference type="EMBL" id="MDX8530086.1"/>
    </source>
</evidence>
<evidence type="ECO:0000256" key="1">
    <source>
        <dbReference type="SAM" id="Phobius"/>
    </source>
</evidence>
<feature type="transmembrane region" description="Helical" evidence="1">
    <location>
        <begin position="6"/>
        <end position="26"/>
    </location>
</feature>
<reference evidence="2 3" key="1">
    <citation type="submission" date="2023-08" db="EMBL/GenBank/DDBJ databases">
        <title>Implementing the SeqCode for naming new Mesorhizobium species isolated from Vachellia karroo root nodules.</title>
        <authorList>
            <person name="Van Lill M."/>
        </authorList>
    </citation>
    <scope>NUCLEOTIDE SEQUENCE [LARGE SCALE GENOMIC DNA]</scope>
    <source>
        <strain evidence="2 3">VK25D</strain>
    </source>
</reference>
<protein>
    <recommendedName>
        <fullName evidence="4">DUF4760 domain-containing protein</fullName>
    </recommendedName>
</protein>
<keyword evidence="1" id="KW-1133">Transmembrane helix</keyword>
<keyword evidence="3" id="KW-1185">Reference proteome</keyword>
<dbReference type="Proteomes" id="UP001285154">
    <property type="component" value="Unassembled WGS sequence"/>
</dbReference>
<evidence type="ECO:0000313" key="3">
    <source>
        <dbReference type="Proteomes" id="UP001285154"/>
    </source>
</evidence>
<organism evidence="2 3">
    <name type="scientific">Mesorhizobium vachelliae</name>
    <dbReference type="NCBI Taxonomy" id="3072309"/>
    <lineage>
        <taxon>Bacteria</taxon>
        <taxon>Pseudomonadati</taxon>
        <taxon>Pseudomonadota</taxon>
        <taxon>Alphaproteobacteria</taxon>
        <taxon>Hyphomicrobiales</taxon>
        <taxon>Phyllobacteriaceae</taxon>
        <taxon>Mesorhizobium</taxon>
    </lineage>
</organism>
<keyword evidence="1" id="KW-0812">Transmembrane</keyword>
<dbReference type="RefSeq" id="WP_320245442.1">
    <property type="nucleotide sequence ID" value="NZ_JAVIIQ010000001.1"/>
</dbReference>
<keyword evidence="1" id="KW-0472">Membrane</keyword>
<evidence type="ECO:0008006" key="4">
    <source>
        <dbReference type="Google" id="ProtNLM"/>
    </source>
</evidence>
<accession>A0ABU4ZXF2</accession>
<proteinExistence type="predicted"/>
<comment type="caution">
    <text evidence="2">The sequence shown here is derived from an EMBL/GenBank/DDBJ whole genome shotgun (WGS) entry which is preliminary data.</text>
</comment>
<name>A0ABU4ZXF2_9HYPH</name>